<evidence type="ECO:0000256" key="6">
    <source>
        <dbReference type="SAM" id="SignalP"/>
    </source>
</evidence>
<evidence type="ECO:0000256" key="5">
    <source>
        <dbReference type="SAM" id="Coils"/>
    </source>
</evidence>
<evidence type="ECO:0000313" key="7">
    <source>
        <dbReference type="EMBL" id="CUA98913.1"/>
    </source>
</evidence>
<dbReference type="Pfam" id="PF01297">
    <property type="entry name" value="ZnuA"/>
    <property type="match status" value="1"/>
</dbReference>
<dbReference type="Proteomes" id="UP000183649">
    <property type="component" value="Unassembled WGS sequence"/>
</dbReference>
<dbReference type="EMBL" id="CYHF01000008">
    <property type="protein sequence ID" value="CUA98913.1"/>
    <property type="molecule type" value="Genomic_DNA"/>
</dbReference>
<dbReference type="RefSeq" id="WP_055451168.1">
    <property type="nucleotide sequence ID" value="NZ_CYHF01000008.1"/>
</dbReference>
<reference evidence="8" key="1">
    <citation type="submission" date="2015-08" db="EMBL/GenBank/DDBJ databases">
        <authorList>
            <person name="Varghese N."/>
        </authorList>
    </citation>
    <scope>NUCLEOTIDE SEQUENCE [LARGE SCALE GENOMIC DNA]</scope>
    <source>
        <strain evidence="8">DSM 18181</strain>
    </source>
</reference>
<organism evidence="7 8">
    <name type="scientific">Thiomonas bhubaneswarensis</name>
    <dbReference type="NCBI Taxonomy" id="339866"/>
    <lineage>
        <taxon>Bacteria</taxon>
        <taxon>Pseudomonadati</taxon>
        <taxon>Pseudomonadota</taxon>
        <taxon>Betaproteobacteria</taxon>
        <taxon>Burkholderiales</taxon>
        <taxon>Thiomonas</taxon>
    </lineage>
</organism>
<dbReference type="PANTHER" id="PTHR42953:SF1">
    <property type="entry name" value="METAL-BINDING PROTEIN HI_0362-RELATED"/>
    <property type="match status" value="1"/>
</dbReference>
<comment type="subcellular location">
    <subcellularLocation>
        <location evidence="1">Cell envelope</location>
    </subcellularLocation>
</comment>
<protein>
    <submittedName>
        <fullName evidence="7">ABC-type Zn uptake system ZnuABC, Zn-binding component ZnuA</fullName>
    </submittedName>
</protein>
<dbReference type="InterPro" id="IPR050492">
    <property type="entry name" value="Bact_metal-bind_prot9"/>
</dbReference>
<dbReference type="GO" id="GO:0030313">
    <property type="term" value="C:cell envelope"/>
    <property type="evidence" value="ECO:0007669"/>
    <property type="project" value="UniProtKB-SubCell"/>
</dbReference>
<evidence type="ECO:0000256" key="3">
    <source>
        <dbReference type="ARBA" id="ARBA00022723"/>
    </source>
</evidence>
<keyword evidence="8" id="KW-1185">Reference proteome</keyword>
<feature type="signal peptide" evidence="6">
    <location>
        <begin position="1"/>
        <end position="23"/>
    </location>
</feature>
<feature type="chain" id="PRO_5005505229" evidence="6">
    <location>
        <begin position="24"/>
        <end position="295"/>
    </location>
</feature>
<keyword evidence="5" id="KW-0175">Coiled coil</keyword>
<evidence type="ECO:0000313" key="8">
    <source>
        <dbReference type="Proteomes" id="UP000183649"/>
    </source>
</evidence>
<dbReference type="STRING" id="339866.GCA_001418255_02308"/>
<dbReference type="SUPFAM" id="SSF53807">
    <property type="entry name" value="Helical backbone' metal receptor"/>
    <property type="match status" value="1"/>
</dbReference>
<sequence length="295" mass="32415">MKLQTFLSGLATFLILVVAPSHAAQAEPIAIVAAESTYGVIAQAIGGTQVKVDSIINNPNVDPHSFEVTPAVARKVAKAQIVLLNGIGYDDWMSKLLAANPAPHRQVIVAAELDPTLIMPDRNPHVFYDPLVALKVAVKLTQLLQQADPTHREVFAARLRQFEAQLDRLTAAQTALAKRHPGLKVTATEPVVGYLLRQLGWTSLGEKFQFDVMNDTEPSPAEVARYEDNLREHKVALLFYNRQVTDPLTDRLRELARRSGVPVVGVDEFVPPNTGYVPWQMQTLSAIEQALGKAH</sequence>
<feature type="coiled-coil region" evidence="5">
    <location>
        <begin position="152"/>
        <end position="179"/>
    </location>
</feature>
<proteinExistence type="predicted"/>
<keyword evidence="2" id="KW-0813">Transport</keyword>
<name>A0A0K6I774_9BURK</name>
<dbReference type="GO" id="GO:0046872">
    <property type="term" value="F:metal ion binding"/>
    <property type="evidence" value="ECO:0007669"/>
    <property type="project" value="UniProtKB-KW"/>
</dbReference>
<accession>A0A0K6I774</accession>
<keyword evidence="4 6" id="KW-0732">Signal</keyword>
<dbReference type="GO" id="GO:0030001">
    <property type="term" value="P:metal ion transport"/>
    <property type="evidence" value="ECO:0007669"/>
    <property type="project" value="InterPro"/>
</dbReference>
<dbReference type="Gene3D" id="3.40.50.1980">
    <property type="entry name" value="Nitrogenase molybdenum iron protein domain"/>
    <property type="match status" value="2"/>
</dbReference>
<gene>
    <name evidence="7" type="ORF">Ga0061069_10879</name>
</gene>
<keyword evidence="3" id="KW-0479">Metal-binding</keyword>
<dbReference type="AlphaFoldDB" id="A0A0K6I774"/>
<dbReference type="PANTHER" id="PTHR42953">
    <property type="entry name" value="HIGH-AFFINITY ZINC UPTAKE SYSTEM PROTEIN ZNUA-RELATED"/>
    <property type="match status" value="1"/>
</dbReference>
<evidence type="ECO:0000256" key="1">
    <source>
        <dbReference type="ARBA" id="ARBA00004196"/>
    </source>
</evidence>
<dbReference type="InterPro" id="IPR006127">
    <property type="entry name" value="ZnuA-like"/>
</dbReference>
<evidence type="ECO:0000256" key="2">
    <source>
        <dbReference type="ARBA" id="ARBA00022448"/>
    </source>
</evidence>
<evidence type="ECO:0000256" key="4">
    <source>
        <dbReference type="ARBA" id="ARBA00022729"/>
    </source>
</evidence>
<dbReference type="OrthoDB" id="9793396at2"/>